<dbReference type="InterPro" id="IPR050583">
    <property type="entry name" value="Mycobacterial_A85_antigen"/>
</dbReference>
<dbReference type="Gene3D" id="3.40.50.1820">
    <property type="entry name" value="alpha/beta hydrolase"/>
    <property type="match status" value="1"/>
</dbReference>
<dbReference type="SUPFAM" id="SSF53474">
    <property type="entry name" value="alpha/beta-Hydrolases"/>
    <property type="match status" value="1"/>
</dbReference>
<sequence>MRRLLVTAALTIGMGTAVSGTTAAAPAEKATTGGAARIVSVEPINDRQEKITVYSAAMDREIPLQVVLPADRSKPQPVLYLLNGVGGGEDSANWFGQTDILDFLKDKNANVVMPMAGRASYYTDWQRDDPVLGRNKWSTFLGKELPPLIDAELGTNKRQSIAAISSSSTSVFNLAIEHPGLYKGIAAFSGCVQSSDSVGQHFVKITVNDWGGGNVENMWGPLGGPDWVAHDPQVNAEKLRGTDIYVSSGTGVPAAPNDTDANPRFRDGRAAMFDQLVVGAPIEVATGVCTDHLAKRLNELQIPATVNIRKTGTHSWGYWQDDFHDAWPLLAKSMGI</sequence>
<reference evidence="2" key="1">
    <citation type="submission" date="2021-07" db="EMBL/GenBank/DDBJ databases">
        <title>Candidatus Kaistella beijingensis sp. nov. isolated from a municipal wastewater treatment plant is involved in sludge foaming.</title>
        <authorList>
            <person name="Song Y."/>
            <person name="Liu S.-J."/>
        </authorList>
    </citation>
    <scope>NUCLEOTIDE SEQUENCE</scope>
    <source>
        <strain evidence="2">DSM 43998</strain>
    </source>
</reference>
<dbReference type="RefSeq" id="WP_083529903.1">
    <property type="nucleotide sequence ID" value="NZ_CP079105.1"/>
</dbReference>
<keyword evidence="3" id="KW-1185">Reference proteome</keyword>
<dbReference type="Pfam" id="PF00756">
    <property type="entry name" value="Esterase"/>
    <property type="match status" value="1"/>
</dbReference>
<evidence type="ECO:0000313" key="2">
    <source>
        <dbReference type="EMBL" id="QXQ14655.1"/>
    </source>
</evidence>
<dbReference type="EMBL" id="CP079105">
    <property type="protein sequence ID" value="QXQ14655.1"/>
    <property type="molecule type" value="Genomic_DNA"/>
</dbReference>
<dbReference type="Proteomes" id="UP000887023">
    <property type="component" value="Chromosome"/>
</dbReference>
<accession>A0ABX8SDY9</accession>
<name>A0ABX8SDY9_9ACTN</name>
<dbReference type="PANTHER" id="PTHR48098:SF1">
    <property type="entry name" value="DIACYLGLYCEROL ACYLTRANSFERASE_MYCOLYLTRANSFERASE AG85A"/>
    <property type="match status" value="1"/>
</dbReference>
<protein>
    <submittedName>
        <fullName evidence="2">Esterase family protein</fullName>
    </submittedName>
</protein>
<evidence type="ECO:0000313" key="3">
    <source>
        <dbReference type="Proteomes" id="UP000887023"/>
    </source>
</evidence>
<proteinExistence type="predicted"/>
<feature type="signal peptide" evidence="1">
    <location>
        <begin position="1"/>
        <end position="19"/>
    </location>
</feature>
<gene>
    <name evidence="2" type="ORF">KV203_04415</name>
</gene>
<dbReference type="PANTHER" id="PTHR48098">
    <property type="entry name" value="ENTEROCHELIN ESTERASE-RELATED"/>
    <property type="match status" value="1"/>
</dbReference>
<keyword evidence="1" id="KW-0732">Signal</keyword>
<organism evidence="2 3">
    <name type="scientific">Skermania pinensis</name>
    <dbReference type="NCBI Taxonomy" id="39122"/>
    <lineage>
        <taxon>Bacteria</taxon>
        <taxon>Bacillati</taxon>
        <taxon>Actinomycetota</taxon>
        <taxon>Actinomycetes</taxon>
        <taxon>Mycobacteriales</taxon>
        <taxon>Gordoniaceae</taxon>
        <taxon>Skermania</taxon>
    </lineage>
</organism>
<feature type="chain" id="PRO_5045934412" evidence="1">
    <location>
        <begin position="20"/>
        <end position="336"/>
    </location>
</feature>
<dbReference type="InterPro" id="IPR000801">
    <property type="entry name" value="Esterase-like"/>
</dbReference>
<evidence type="ECO:0000256" key="1">
    <source>
        <dbReference type="SAM" id="SignalP"/>
    </source>
</evidence>
<dbReference type="InterPro" id="IPR029058">
    <property type="entry name" value="AB_hydrolase_fold"/>
</dbReference>